<dbReference type="EMBL" id="AP003017">
    <property type="protein sequence ID" value="BAB54789.1"/>
    <property type="molecule type" value="Genomic_DNA"/>
</dbReference>
<sequence>MIPPLQTLPAADWWRAFLRCVAETRDGAGDALAASGGLWLGASVGHHDSAASDEPLIHLERVGKIESAALTLPQQEYSLYYNGYADSTLWPLFHYRLDLVQHRSEFLHAYGRSMRALPRRSHDCYQAMMT</sequence>
<dbReference type="AlphaFoldDB" id="Q98P66"/>
<gene>
    <name evidence="1" type="ordered locus">msr9761</name>
</gene>
<dbReference type="Proteomes" id="UP000000552">
    <property type="component" value="Plasmid pMLb"/>
</dbReference>
<geneLocation type="plasmid" evidence="1 2">
    <name>pMLb</name>
</geneLocation>
<dbReference type="Gene3D" id="3.40.50.2000">
    <property type="entry name" value="Glycogen Phosphorylase B"/>
    <property type="match status" value="1"/>
</dbReference>
<dbReference type="SUPFAM" id="SSF53756">
    <property type="entry name" value="UDP-Glycosyltransferase/glycogen phosphorylase"/>
    <property type="match status" value="1"/>
</dbReference>
<proteinExistence type="predicted"/>
<dbReference type="GO" id="GO:0003824">
    <property type="term" value="F:catalytic activity"/>
    <property type="evidence" value="ECO:0007669"/>
    <property type="project" value="InterPro"/>
</dbReference>
<dbReference type="InterPro" id="IPR001830">
    <property type="entry name" value="Glyco_trans_20"/>
</dbReference>
<organism evidence="1 2">
    <name type="scientific">Mesorhizobium japonicum (strain LMG 29417 / CECT 9101 / MAFF 303099)</name>
    <name type="common">Mesorhizobium loti (strain MAFF 303099)</name>
    <dbReference type="NCBI Taxonomy" id="266835"/>
    <lineage>
        <taxon>Bacteria</taxon>
        <taxon>Pseudomonadati</taxon>
        <taxon>Pseudomonadota</taxon>
        <taxon>Alphaproteobacteria</taxon>
        <taxon>Hyphomicrobiales</taxon>
        <taxon>Phyllobacteriaceae</taxon>
        <taxon>Mesorhizobium</taxon>
    </lineage>
</organism>
<name>Q98P66_RHILO</name>
<dbReference type="KEGG" id="mlo:msr9761"/>
<evidence type="ECO:0000313" key="1">
    <source>
        <dbReference type="EMBL" id="BAB54789.1"/>
    </source>
</evidence>
<dbReference type="GO" id="GO:0005992">
    <property type="term" value="P:trehalose biosynthetic process"/>
    <property type="evidence" value="ECO:0007669"/>
    <property type="project" value="InterPro"/>
</dbReference>
<protein>
    <submittedName>
        <fullName evidence="1">Msr9761 protein</fullName>
    </submittedName>
</protein>
<accession>Q98P66</accession>
<dbReference type="CAZy" id="GT20">
    <property type="family name" value="Glycosyltransferase Family 20"/>
</dbReference>
<evidence type="ECO:0000313" key="2">
    <source>
        <dbReference type="Proteomes" id="UP000000552"/>
    </source>
</evidence>
<dbReference type="Pfam" id="PF00982">
    <property type="entry name" value="Glyco_transf_20"/>
    <property type="match status" value="1"/>
</dbReference>
<keyword evidence="1" id="KW-0614">Plasmid</keyword>
<dbReference type="HOGENOM" id="CLU_1936395_0_0_5"/>
<dbReference type="eggNOG" id="COG0380">
    <property type="taxonomic scope" value="Bacteria"/>
</dbReference>
<reference evidence="1 2" key="1">
    <citation type="journal article" date="2000" name="DNA Res.">
        <title>Complete genome structure of the nitrogen-fixing symbiotic bacterium Mesorhizobium loti.</title>
        <authorList>
            <person name="Kaneko T."/>
            <person name="Nakamura Y."/>
            <person name="Sato S."/>
            <person name="Asamizu E."/>
            <person name="Kato T."/>
            <person name="Sasamoto S."/>
            <person name="Watanabe A."/>
            <person name="Idesawa K."/>
            <person name="Ishikawa A."/>
            <person name="Kawashima K."/>
            <person name="Kimura T."/>
            <person name="Kishida Y."/>
            <person name="Kiyokawa C."/>
            <person name="Kohara M."/>
            <person name="Matsumoto M."/>
            <person name="Matsuno A."/>
            <person name="Mochizuki Y."/>
            <person name="Nakayama S."/>
            <person name="Nakazaki N."/>
            <person name="Shimpo S."/>
            <person name="Sugimoto M."/>
            <person name="Takeuchi C."/>
            <person name="Yamada M."/>
            <person name="Tabata S."/>
        </authorList>
    </citation>
    <scope>NUCLEOTIDE SEQUENCE [LARGE SCALE GENOMIC DNA]</scope>
    <source>
        <strain evidence="2">LMG 29417 / CECT 9101 / MAFF 303099</strain>
        <plasmid evidence="1 2">pMLb</plasmid>
    </source>
</reference>